<organism evidence="5 6">
    <name type="scientific">Defluviicoccus vanus</name>
    <dbReference type="NCBI Taxonomy" id="111831"/>
    <lineage>
        <taxon>Bacteria</taxon>
        <taxon>Pseudomonadati</taxon>
        <taxon>Pseudomonadota</taxon>
        <taxon>Alphaproteobacteria</taxon>
        <taxon>Rhodospirillales</taxon>
        <taxon>Rhodospirillaceae</taxon>
        <taxon>Defluviicoccus</taxon>
    </lineage>
</organism>
<evidence type="ECO:0000313" key="5">
    <source>
        <dbReference type="EMBL" id="QNT68174.1"/>
    </source>
</evidence>
<evidence type="ECO:0000313" key="6">
    <source>
        <dbReference type="Proteomes" id="UP000516369"/>
    </source>
</evidence>
<reference evidence="5 6" key="1">
    <citation type="submission" date="2020-05" db="EMBL/GenBank/DDBJ databases">
        <title>Complete closed genome sequence of Defluviicoccus vanus.</title>
        <authorList>
            <person name="Bessarab I."/>
            <person name="Arumugam K."/>
            <person name="Maszenan A.M."/>
            <person name="Seviour R.J."/>
            <person name="Williams R.B."/>
        </authorList>
    </citation>
    <scope>NUCLEOTIDE SEQUENCE [LARGE SCALE GENOMIC DNA]</scope>
    <source>
        <strain evidence="5 6">Ben 114</strain>
    </source>
</reference>
<dbReference type="GO" id="GO:0046872">
    <property type="term" value="F:metal ion binding"/>
    <property type="evidence" value="ECO:0007669"/>
    <property type="project" value="UniProtKB-KW"/>
</dbReference>
<dbReference type="GO" id="GO:0031317">
    <property type="term" value="C:tripartite ATP-independent periplasmic transporter complex"/>
    <property type="evidence" value="ECO:0007669"/>
    <property type="project" value="InterPro"/>
</dbReference>
<feature type="binding site" evidence="3">
    <location>
        <position position="246"/>
    </location>
    <ligand>
        <name>substrate</name>
    </ligand>
</feature>
<dbReference type="RefSeq" id="WP_190261616.1">
    <property type="nucleotide sequence ID" value="NZ_CP053923.1"/>
</dbReference>
<dbReference type="EMBL" id="CP053923">
    <property type="protein sequence ID" value="QNT68174.1"/>
    <property type="molecule type" value="Genomic_DNA"/>
</dbReference>
<feature type="binding site" evidence="3">
    <location>
        <position position="220"/>
    </location>
    <ligand>
        <name>substrate</name>
    </ligand>
</feature>
<dbReference type="KEGG" id="dvn:HQ394_00830"/>
<keyword evidence="3" id="KW-0479">Metal-binding</keyword>
<evidence type="ECO:0000256" key="3">
    <source>
        <dbReference type="PIRSR" id="PIRSR039026-2"/>
    </source>
</evidence>
<dbReference type="GO" id="GO:0043177">
    <property type="term" value="F:organic acid binding"/>
    <property type="evidence" value="ECO:0007669"/>
    <property type="project" value="InterPro"/>
</dbReference>
<dbReference type="Proteomes" id="UP000516369">
    <property type="component" value="Chromosome"/>
</dbReference>
<dbReference type="Gene3D" id="3.40.190.10">
    <property type="entry name" value="Periplasmic binding protein-like II"/>
    <property type="match status" value="1"/>
</dbReference>
<feature type="binding site" evidence="3">
    <location>
        <position position="221"/>
    </location>
    <ligand>
        <name>Na(+)</name>
        <dbReference type="ChEBI" id="CHEBI:29101"/>
    </ligand>
</feature>
<feature type="binding site" evidence="2">
    <location>
        <position position="183"/>
    </location>
    <ligand>
        <name>substrate</name>
    </ligand>
</feature>
<dbReference type="PROSITE" id="PS51318">
    <property type="entry name" value="TAT"/>
    <property type="match status" value="1"/>
</dbReference>
<dbReference type="PIRSF" id="PIRSF039026">
    <property type="entry name" value="SiaP"/>
    <property type="match status" value="1"/>
</dbReference>
<feature type="signal peptide" evidence="4">
    <location>
        <begin position="1"/>
        <end position="27"/>
    </location>
</feature>
<dbReference type="InterPro" id="IPR038404">
    <property type="entry name" value="TRAP_DctP_sf"/>
</dbReference>
<proteinExistence type="predicted"/>
<accession>A0A7H1MXI8</accession>
<keyword evidence="6" id="KW-1185">Reference proteome</keyword>
<dbReference type="GO" id="GO:0015849">
    <property type="term" value="P:organic acid transport"/>
    <property type="evidence" value="ECO:0007669"/>
    <property type="project" value="InterPro"/>
</dbReference>
<dbReference type="GO" id="GO:0055085">
    <property type="term" value="P:transmembrane transport"/>
    <property type="evidence" value="ECO:0007669"/>
    <property type="project" value="InterPro"/>
</dbReference>
<dbReference type="InterPro" id="IPR026289">
    <property type="entry name" value="SBP_TakP-like"/>
</dbReference>
<name>A0A7H1MXI8_9PROT</name>
<dbReference type="PANTHER" id="PTHR33376">
    <property type="match status" value="1"/>
</dbReference>
<dbReference type="CDD" id="cd13682">
    <property type="entry name" value="PBP2_TRAP_alpha-ketoacid"/>
    <property type="match status" value="1"/>
</dbReference>
<feature type="binding site" evidence="2">
    <location>
        <position position="162"/>
    </location>
    <ligand>
        <name>substrate</name>
    </ligand>
</feature>
<evidence type="ECO:0000256" key="4">
    <source>
        <dbReference type="SAM" id="SignalP"/>
    </source>
</evidence>
<dbReference type="PANTHER" id="PTHR33376:SF5">
    <property type="entry name" value="EXTRACYTOPLASMIC SOLUTE RECEPTOR PROTEIN"/>
    <property type="match status" value="1"/>
</dbReference>
<protein>
    <submittedName>
        <fullName evidence="5">TRAP transporter substrate-binding protein</fullName>
    </submittedName>
</protein>
<dbReference type="Pfam" id="PF03480">
    <property type="entry name" value="DctP"/>
    <property type="match status" value="1"/>
</dbReference>
<evidence type="ECO:0000256" key="1">
    <source>
        <dbReference type="ARBA" id="ARBA00022729"/>
    </source>
</evidence>
<feature type="chain" id="PRO_5028855006" evidence="4">
    <location>
        <begin position="28"/>
        <end position="370"/>
    </location>
</feature>
<dbReference type="AlphaFoldDB" id="A0A7H1MXI8"/>
<keyword evidence="1 4" id="KW-0732">Signal</keyword>
<sequence>MERRRFLKVASLKAAGIGTGAAVSALAAPAVAQTMPEIRWRCASSFPKSLDTIFGAAEIVTKRVASLTDDKFQIRVFAAGELVPGLQVLDAVQNETVECGHTVSYYYVGKDPTFAFDAAVPFGLTARQQNAWMYYGGGLELMREFFKGYNLVQFPCGNTGAQMGGWFRKEINSLDDLKGLKFRIGGFAGNVMSRLGVVPQQILGTDIYPALEKGTIDAAEWVGPYDDEKLGFYKVAKYYYYPGWWEGGPQLTFLVNIKQWDALPKFYKEVLTMACAEANVLTLAKYDAENPPALRRLVSQGAVLKAFPKDVLEACYKATFDVYAETAAKNAWFKKVFEPWLQFRKLEYEWFSIAEHTFDRFVLAQAAREG</sequence>
<evidence type="ECO:0000256" key="2">
    <source>
        <dbReference type="PIRSR" id="PIRSR039026-1"/>
    </source>
</evidence>
<dbReference type="InterPro" id="IPR006311">
    <property type="entry name" value="TAT_signal"/>
</dbReference>
<dbReference type="Gene3D" id="3.40.190.170">
    <property type="entry name" value="Bacterial extracellular solute-binding protein, family 7"/>
    <property type="match status" value="1"/>
</dbReference>
<dbReference type="InterPro" id="IPR018389">
    <property type="entry name" value="DctP_fam"/>
</dbReference>
<dbReference type="InterPro" id="IPR041722">
    <property type="entry name" value="TakP/all3028"/>
</dbReference>
<gene>
    <name evidence="5" type="ORF">HQ394_00830</name>
</gene>